<accession>N9HFD2</accession>
<sequence length="438" mass="50806">MVRDVAKLLEEFLKYEQEKVESFNMPHMPTLGEAYEEITIQGLNKKYVLPDVYDLRVVKGFIKVGEIQLSQQIDCMLVYGEGIKYGLTDKYIYDVSNVLVIFEVKKNLTKESLVEALIHLSEIKSQFYGYIDDLINRNNIGIDLALFSLHLSYLIGYRIEKIEEIAYLDPTQKNIASTLLVEMLMPLTIVHSYEGYKRVGDLRNAIEDTFNLIDDHNSQRGVRVLDFPTLITNNKLGVLKALGMPYWAQLDEENVGKWWSYLASYNSNSAIILLELLWAKISLHLNISFDFEDDLLSENLLPFFIVRTLGEKPEGKFIKINDHRLKDTKKASDLTFEPQKIEKQLADLFNIITFMGGAKVEEIKGHLEAMNLTKEEFLNCVKSSFSFGIVDDYISIISSWRCVEIEDEYFSSHDLIRFENWLKIQGKEYHQIYMNIYV</sequence>
<reference evidence="2 3" key="1">
    <citation type="submission" date="2013-02" db="EMBL/GenBank/DDBJ databases">
        <title>The Genome Sequence of Acinetobacter lwoffii NIPH 478.</title>
        <authorList>
            <consortium name="The Broad Institute Genome Sequencing Platform"/>
            <consortium name="The Broad Institute Genome Sequencing Center for Infectious Disease"/>
            <person name="Cerqueira G."/>
            <person name="Feldgarden M."/>
            <person name="Courvalin P."/>
            <person name="Perichon B."/>
            <person name="Grillot-Courvalin C."/>
            <person name="Clermont D."/>
            <person name="Rocha E."/>
            <person name="Yoon E.-J."/>
            <person name="Nemec A."/>
            <person name="Walker B."/>
            <person name="Young S.K."/>
            <person name="Zeng Q."/>
            <person name="Gargeya S."/>
            <person name="Fitzgerald M."/>
            <person name="Haas B."/>
            <person name="Abouelleil A."/>
            <person name="Alvarado L."/>
            <person name="Arachchi H.M."/>
            <person name="Berlin A.M."/>
            <person name="Chapman S.B."/>
            <person name="Dewar J."/>
            <person name="Goldberg J."/>
            <person name="Griggs A."/>
            <person name="Gujja S."/>
            <person name="Hansen M."/>
            <person name="Howarth C."/>
            <person name="Imamovic A."/>
            <person name="Larimer J."/>
            <person name="McCowan C."/>
            <person name="Murphy C."/>
            <person name="Neiman D."/>
            <person name="Pearson M."/>
            <person name="Priest M."/>
            <person name="Roberts A."/>
            <person name="Saif S."/>
            <person name="Shea T."/>
            <person name="Sisk P."/>
            <person name="Sykes S."/>
            <person name="Wortman J."/>
            <person name="Nusbaum C."/>
            <person name="Birren B."/>
        </authorList>
    </citation>
    <scope>NUCLEOTIDE SEQUENCE [LARGE SCALE GENOMIC DNA]</scope>
    <source>
        <strain evidence="2 3">NIPH 478</strain>
    </source>
</reference>
<comment type="caution">
    <text evidence="2">The sequence shown here is derived from an EMBL/GenBank/DDBJ whole genome shotgun (WGS) entry which is preliminary data.</text>
</comment>
<feature type="domain" description="DUF6602" evidence="1">
    <location>
        <begin position="24"/>
        <end position="125"/>
    </location>
</feature>
<organism evidence="2 3">
    <name type="scientific">Acinetobacter lwoffii NIPH 478</name>
    <dbReference type="NCBI Taxonomy" id="1217668"/>
    <lineage>
        <taxon>Bacteria</taxon>
        <taxon>Pseudomonadati</taxon>
        <taxon>Pseudomonadota</taxon>
        <taxon>Gammaproteobacteria</taxon>
        <taxon>Moraxellales</taxon>
        <taxon>Moraxellaceae</taxon>
        <taxon>Acinetobacter</taxon>
    </lineage>
</organism>
<evidence type="ECO:0000259" key="1">
    <source>
        <dbReference type="Pfam" id="PF20247"/>
    </source>
</evidence>
<dbReference type="Proteomes" id="UP000018416">
    <property type="component" value="Unassembled WGS sequence"/>
</dbReference>
<evidence type="ECO:0000313" key="2">
    <source>
        <dbReference type="EMBL" id="ENW30530.1"/>
    </source>
</evidence>
<dbReference type="PATRIC" id="fig|1217668.3.peg.1736"/>
<proteinExistence type="predicted"/>
<dbReference type="RefSeq" id="WP_005107552.1">
    <property type="nucleotide sequence ID" value="NZ_KB849836.1"/>
</dbReference>
<name>N9HFD2_ACILW</name>
<dbReference type="AlphaFoldDB" id="N9HFD2"/>
<dbReference type="EMBL" id="APQU01000011">
    <property type="protein sequence ID" value="ENW30530.1"/>
    <property type="molecule type" value="Genomic_DNA"/>
</dbReference>
<dbReference type="Pfam" id="PF20247">
    <property type="entry name" value="DUF6602"/>
    <property type="match status" value="1"/>
</dbReference>
<gene>
    <name evidence="2" type="ORF">F923_01775</name>
</gene>
<protein>
    <recommendedName>
        <fullName evidence="1">DUF6602 domain-containing protein</fullName>
    </recommendedName>
</protein>
<dbReference type="HOGENOM" id="CLU_051017_1_0_6"/>
<evidence type="ECO:0000313" key="3">
    <source>
        <dbReference type="Proteomes" id="UP000018416"/>
    </source>
</evidence>
<dbReference type="InterPro" id="IPR046537">
    <property type="entry name" value="DUF6602"/>
</dbReference>